<name>A0ABN8HQU2_9NEOP</name>
<feature type="non-terminal residue" evidence="1">
    <location>
        <position position="74"/>
    </location>
</feature>
<reference evidence="1" key="1">
    <citation type="submission" date="2022-03" db="EMBL/GenBank/DDBJ databases">
        <authorList>
            <person name="Martin H S."/>
        </authorList>
    </citation>
    <scope>NUCLEOTIDE SEQUENCE</scope>
</reference>
<organism evidence="1 2">
    <name type="scientific">Iphiclides podalirius</name>
    <name type="common">scarce swallowtail</name>
    <dbReference type="NCBI Taxonomy" id="110791"/>
    <lineage>
        <taxon>Eukaryota</taxon>
        <taxon>Metazoa</taxon>
        <taxon>Ecdysozoa</taxon>
        <taxon>Arthropoda</taxon>
        <taxon>Hexapoda</taxon>
        <taxon>Insecta</taxon>
        <taxon>Pterygota</taxon>
        <taxon>Neoptera</taxon>
        <taxon>Endopterygota</taxon>
        <taxon>Lepidoptera</taxon>
        <taxon>Glossata</taxon>
        <taxon>Ditrysia</taxon>
        <taxon>Papilionoidea</taxon>
        <taxon>Papilionidae</taxon>
        <taxon>Papilioninae</taxon>
        <taxon>Iphiclides</taxon>
    </lineage>
</organism>
<evidence type="ECO:0000313" key="1">
    <source>
        <dbReference type="EMBL" id="CAH2039912.1"/>
    </source>
</evidence>
<dbReference type="Proteomes" id="UP000837857">
    <property type="component" value="Chromosome 11"/>
</dbReference>
<proteinExistence type="predicted"/>
<protein>
    <submittedName>
        <fullName evidence="1">Uncharacterized protein</fullName>
    </submittedName>
</protein>
<gene>
    <name evidence="1" type="ORF">IPOD504_LOCUS2103</name>
</gene>
<dbReference type="EMBL" id="OW152823">
    <property type="protein sequence ID" value="CAH2039912.1"/>
    <property type="molecule type" value="Genomic_DNA"/>
</dbReference>
<keyword evidence="2" id="KW-1185">Reference proteome</keyword>
<evidence type="ECO:0000313" key="2">
    <source>
        <dbReference type="Proteomes" id="UP000837857"/>
    </source>
</evidence>
<sequence>MNTAARTTHMDLSKACTALHGIRTAVWFVADAANAAIDCGGRRNLSPTLYTATRSMLIPARLGQTHFQFRLHQQ</sequence>
<accession>A0ABN8HQU2</accession>